<evidence type="ECO:0000313" key="2">
    <source>
        <dbReference type="Proteomes" id="UP001571476"/>
    </source>
</evidence>
<protein>
    <submittedName>
        <fullName evidence="1">Uncharacterized protein</fullName>
    </submittedName>
</protein>
<proteinExistence type="predicted"/>
<accession>A0ABV4T113</accession>
<organism evidence="1 2">
    <name type="scientific">Streptomyces aureus</name>
    <dbReference type="NCBI Taxonomy" id="193461"/>
    <lineage>
        <taxon>Bacteria</taxon>
        <taxon>Bacillati</taxon>
        <taxon>Actinomycetota</taxon>
        <taxon>Actinomycetes</taxon>
        <taxon>Kitasatosporales</taxon>
        <taxon>Streptomycetaceae</taxon>
        <taxon>Streptomyces</taxon>
    </lineage>
</organism>
<sequence length="52" mass="5460">MPLSPDTAAGADGGAGTAPQLVVPDHYFLAYQDYVRTHWQEPKGAAAFGEPS</sequence>
<evidence type="ECO:0000313" key="1">
    <source>
        <dbReference type="EMBL" id="MFA3843544.1"/>
    </source>
</evidence>
<gene>
    <name evidence="1" type="ORF">ACEG43_46860</name>
</gene>
<reference evidence="1 2" key="1">
    <citation type="submission" date="2024-08" db="EMBL/GenBank/DDBJ databases">
        <title>Genome sequence of Streptomyces aureus CACIA-1.46HGO.</title>
        <authorList>
            <person name="Evangelista-Martinez Z."/>
        </authorList>
    </citation>
    <scope>NUCLEOTIDE SEQUENCE [LARGE SCALE GENOMIC DNA]</scope>
    <source>
        <strain evidence="1 2">CACIA-1.46HGO</strain>
    </source>
</reference>
<name>A0ABV4T113_9ACTN</name>
<dbReference type="Proteomes" id="UP001571476">
    <property type="component" value="Unassembled WGS sequence"/>
</dbReference>
<dbReference type="RefSeq" id="WP_372567361.1">
    <property type="nucleotide sequence ID" value="NZ_JBGOSP010000064.1"/>
</dbReference>
<keyword evidence="2" id="KW-1185">Reference proteome</keyword>
<comment type="caution">
    <text evidence="1">The sequence shown here is derived from an EMBL/GenBank/DDBJ whole genome shotgun (WGS) entry which is preliminary data.</text>
</comment>
<dbReference type="EMBL" id="JBGOSP010000064">
    <property type="protein sequence ID" value="MFA3843544.1"/>
    <property type="molecule type" value="Genomic_DNA"/>
</dbReference>